<name>A0ABR2L6N6_9EUKA</name>
<evidence type="ECO:0000313" key="4">
    <source>
        <dbReference type="Proteomes" id="UP001470230"/>
    </source>
</evidence>
<comment type="caution">
    <text evidence="3">The sequence shown here is derived from an EMBL/GenBank/DDBJ whole genome shotgun (WGS) entry which is preliminary data.</text>
</comment>
<sequence length="689" mass="79644">MNKHDSHDTDENLQIIFNALDTVYPLLSQDDKEQTKLYKELRSNPYSKNSQRKTIKLLLKVLLRNKYNSDPDINMKNIKNGQENCYAEAANNPIIKRLLSHLESHVVLLEAISHNPELASLFLVGSNGSQSFTSLQKSVLMEQASRMRYFISHFISSKIPNCDSISNYRKNMISPASLTDLSEKIEEINSIKNSIEHEDDNIGKVKNAFKEVCSLLETSVLFNDILIQKYNDSEVFKQNEKLEKQIKDIKSKKESIQSQLKKLKHHIGRQNGCLDDENQQCRQKIAQLENEKVILMRQIEASNSNRQESNACEMKTLRTENRQLASQIDLLNKQVTNYQTMISQKDDKINILKTKIEEISQKMNKLNQMSKKQRSEVEEIHNLYKNASNQLSSVSDQLNDSQLKNAKLQKANSKLTKENTDLKALLERANETNQNHLKDNAILIKQMRQNDVNKDTEKEEKLKEVIRCLQKKLGEAQKFICKLQKEIKQYKHQNISSSKSNQNTDYYTNDSTSASTTTASKNQNYTTETKVEKKIIYRSNVDFTKSEEESSISSSSSISLINKKDKNKNKNRNKKDFVIAASEEEESRNILNDEFEIEEEEEENESSYTNQRKDPPRSKKVVNVDDNIVIKSTNLKVRYNHDNDSDSEHMNVNVRSSIMSSFDELERELKNMKISVKNTKNLVSQTLEE</sequence>
<gene>
    <name evidence="3" type="ORF">M9Y10_001298</name>
</gene>
<dbReference type="EMBL" id="JAPFFF010000001">
    <property type="protein sequence ID" value="KAK8899002.1"/>
    <property type="molecule type" value="Genomic_DNA"/>
</dbReference>
<evidence type="ECO:0000313" key="3">
    <source>
        <dbReference type="EMBL" id="KAK8899002.1"/>
    </source>
</evidence>
<reference evidence="3 4" key="1">
    <citation type="submission" date="2024-04" db="EMBL/GenBank/DDBJ databases">
        <title>Tritrichomonas musculus Genome.</title>
        <authorList>
            <person name="Alves-Ferreira E."/>
            <person name="Grigg M."/>
            <person name="Lorenzi H."/>
            <person name="Galac M."/>
        </authorList>
    </citation>
    <scope>NUCLEOTIDE SEQUENCE [LARGE SCALE GENOMIC DNA]</scope>
    <source>
        <strain evidence="3 4">EAF2021</strain>
    </source>
</reference>
<feature type="region of interest" description="Disordered" evidence="2">
    <location>
        <begin position="491"/>
        <end position="526"/>
    </location>
</feature>
<organism evidence="3 4">
    <name type="scientific">Tritrichomonas musculus</name>
    <dbReference type="NCBI Taxonomy" id="1915356"/>
    <lineage>
        <taxon>Eukaryota</taxon>
        <taxon>Metamonada</taxon>
        <taxon>Parabasalia</taxon>
        <taxon>Tritrichomonadida</taxon>
        <taxon>Tritrichomonadidae</taxon>
        <taxon>Tritrichomonas</taxon>
    </lineage>
</organism>
<keyword evidence="4" id="KW-1185">Reference proteome</keyword>
<feature type="compositionally biased region" description="Polar residues" evidence="2">
    <location>
        <begin position="492"/>
        <end position="503"/>
    </location>
</feature>
<evidence type="ECO:0000256" key="2">
    <source>
        <dbReference type="SAM" id="MobiDB-lite"/>
    </source>
</evidence>
<feature type="compositionally biased region" description="Low complexity" evidence="2">
    <location>
        <begin position="504"/>
        <end position="520"/>
    </location>
</feature>
<feature type="coiled-coil region" evidence="1">
    <location>
        <begin position="239"/>
        <end position="446"/>
    </location>
</feature>
<proteinExistence type="predicted"/>
<keyword evidence="1" id="KW-0175">Coiled coil</keyword>
<feature type="region of interest" description="Disordered" evidence="2">
    <location>
        <begin position="589"/>
        <end position="620"/>
    </location>
</feature>
<evidence type="ECO:0000256" key="1">
    <source>
        <dbReference type="SAM" id="Coils"/>
    </source>
</evidence>
<accession>A0ABR2L6N6</accession>
<feature type="compositionally biased region" description="Acidic residues" evidence="2">
    <location>
        <begin position="593"/>
        <end position="605"/>
    </location>
</feature>
<dbReference type="Proteomes" id="UP001470230">
    <property type="component" value="Unassembled WGS sequence"/>
</dbReference>
<protein>
    <submittedName>
        <fullName evidence="3">Uncharacterized protein</fullName>
    </submittedName>
</protein>